<evidence type="ECO:0000313" key="1">
    <source>
        <dbReference type="EMBL" id="CAI9288771.1"/>
    </source>
</evidence>
<gene>
    <name evidence="1" type="ORF">LSALG_LOCUS28043</name>
</gene>
<organism evidence="1 2">
    <name type="scientific">Lactuca saligna</name>
    <name type="common">Willowleaf lettuce</name>
    <dbReference type="NCBI Taxonomy" id="75948"/>
    <lineage>
        <taxon>Eukaryota</taxon>
        <taxon>Viridiplantae</taxon>
        <taxon>Streptophyta</taxon>
        <taxon>Embryophyta</taxon>
        <taxon>Tracheophyta</taxon>
        <taxon>Spermatophyta</taxon>
        <taxon>Magnoliopsida</taxon>
        <taxon>eudicotyledons</taxon>
        <taxon>Gunneridae</taxon>
        <taxon>Pentapetalae</taxon>
        <taxon>asterids</taxon>
        <taxon>campanulids</taxon>
        <taxon>Asterales</taxon>
        <taxon>Asteraceae</taxon>
        <taxon>Cichorioideae</taxon>
        <taxon>Cichorieae</taxon>
        <taxon>Lactucinae</taxon>
        <taxon>Lactuca</taxon>
    </lineage>
</organism>
<proteinExistence type="predicted"/>
<keyword evidence="2" id="KW-1185">Reference proteome</keyword>
<protein>
    <submittedName>
        <fullName evidence="1">Uncharacterized protein</fullName>
    </submittedName>
</protein>
<dbReference type="EMBL" id="OX465082">
    <property type="protein sequence ID" value="CAI9288771.1"/>
    <property type="molecule type" value="Genomic_DNA"/>
</dbReference>
<sequence>MHATFQDDMLKPFIFIHVLEVIKKSIRWKELVTHEDIANLPKRSRTSSYSSSQQISLNVHIDVDLNDDKDDIEEIRLPPHPMRKDKAKVRAKEKRTKAKMVWENTMMAAITNKKDGLSKTRCSYLMSIFGFLGRGEGGDRRITVSYPPDLAIVVEFVLIVTMERSVLVKIIPTYTKIDFRFRVHIRN</sequence>
<dbReference type="Proteomes" id="UP001177003">
    <property type="component" value="Chromosome 6"/>
</dbReference>
<dbReference type="AlphaFoldDB" id="A0AA35ZA53"/>
<name>A0AA35ZA53_LACSI</name>
<evidence type="ECO:0000313" key="2">
    <source>
        <dbReference type="Proteomes" id="UP001177003"/>
    </source>
</evidence>
<accession>A0AA35ZA53</accession>
<reference evidence="1" key="1">
    <citation type="submission" date="2023-04" db="EMBL/GenBank/DDBJ databases">
        <authorList>
            <person name="Vijverberg K."/>
            <person name="Xiong W."/>
            <person name="Schranz E."/>
        </authorList>
    </citation>
    <scope>NUCLEOTIDE SEQUENCE</scope>
</reference>